<dbReference type="EMBL" id="KB567115">
    <property type="protein sequence ID" value="EMP27800.1"/>
    <property type="molecule type" value="Genomic_DNA"/>
</dbReference>
<keyword evidence="2" id="KW-1185">Reference proteome</keyword>
<gene>
    <name evidence="1" type="ORF">UY3_15106</name>
</gene>
<sequence>MGERQPSIPRCEDVKTTVFIKLFRHSLSTGAKSKFKSESAPYNVSFKVLPRQLLTAVAYAAKKIGIVFTAVSRVLNDTFLAQK</sequence>
<dbReference type="AlphaFoldDB" id="M7AXM4"/>
<proteinExistence type="predicted"/>
<protein>
    <submittedName>
        <fullName evidence="1">Uncharacterized protein</fullName>
    </submittedName>
</protein>
<evidence type="ECO:0000313" key="1">
    <source>
        <dbReference type="EMBL" id="EMP27800.1"/>
    </source>
</evidence>
<organism evidence="1 2">
    <name type="scientific">Chelonia mydas</name>
    <name type="common">Green sea-turtle</name>
    <name type="synonym">Chelonia agassizi</name>
    <dbReference type="NCBI Taxonomy" id="8469"/>
    <lineage>
        <taxon>Eukaryota</taxon>
        <taxon>Metazoa</taxon>
        <taxon>Chordata</taxon>
        <taxon>Craniata</taxon>
        <taxon>Vertebrata</taxon>
        <taxon>Euteleostomi</taxon>
        <taxon>Archelosauria</taxon>
        <taxon>Testudinata</taxon>
        <taxon>Testudines</taxon>
        <taxon>Cryptodira</taxon>
        <taxon>Durocryptodira</taxon>
        <taxon>Americhelydia</taxon>
        <taxon>Chelonioidea</taxon>
        <taxon>Cheloniidae</taxon>
        <taxon>Chelonia</taxon>
    </lineage>
</organism>
<accession>M7AXM4</accession>
<dbReference type="Proteomes" id="UP000031443">
    <property type="component" value="Unassembled WGS sequence"/>
</dbReference>
<reference evidence="2" key="1">
    <citation type="journal article" date="2013" name="Nat. Genet.">
        <title>The draft genomes of soft-shell turtle and green sea turtle yield insights into the development and evolution of the turtle-specific body plan.</title>
        <authorList>
            <person name="Wang Z."/>
            <person name="Pascual-Anaya J."/>
            <person name="Zadissa A."/>
            <person name="Li W."/>
            <person name="Niimura Y."/>
            <person name="Huang Z."/>
            <person name="Li C."/>
            <person name="White S."/>
            <person name="Xiong Z."/>
            <person name="Fang D."/>
            <person name="Wang B."/>
            <person name="Ming Y."/>
            <person name="Chen Y."/>
            <person name="Zheng Y."/>
            <person name="Kuraku S."/>
            <person name="Pignatelli M."/>
            <person name="Herrero J."/>
            <person name="Beal K."/>
            <person name="Nozawa M."/>
            <person name="Li Q."/>
            <person name="Wang J."/>
            <person name="Zhang H."/>
            <person name="Yu L."/>
            <person name="Shigenobu S."/>
            <person name="Wang J."/>
            <person name="Liu J."/>
            <person name="Flicek P."/>
            <person name="Searle S."/>
            <person name="Wang J."/>
            <person name="Kuratani S."/>
            <person name="Yin Y."/>
            <person name="Aken B."/>
            <person name="Zhang G."/>
            <person name="Irie N."/>
        </authorList>
    </citation>
    <scope>NUCLEOTIDE SEQUENCE [LARGE SCALE GENOMIC DNA]</scope>
</reference>
<name>M7AXM4_CHEMY</name>
<evidence type="ECO:0000313" key="2">
    <source>
        <dbReference type="Proteomes" id="UP000031443"/>
    </source>
</evidence>